<accession>A0A9R1PZJ9</accession>
<keyword evidence="2 3" id="KW-0808">Transferase</keyword>
<keyword evidence="3" id="KW-0328">Glycosyltransferase</keyword>
<dbReference type="Gramene" id="TRITD2Bv1G222560.1">
    <property type="protein sequence ID" value="TRITD2Bv1G222560.1"/>
    <property type="gene ID" value="TRITD2Bv1G222560"/>
</dbReference>
<dbReference type="InterPro" id="IPR035595">
    <property type="entry name" value="UDP_glycos_trans_CS"/>
</dbReference>
<dbReference type="InterPro" id="IPR002213">
    <property type="entry name" value="UDP_glucos_trans"/>
</dbReference>
<protein>
    <recommendedName>
        <fullName evidence="6">Glycosyltransferase</fullName>
    </recommendedName>
</protein>
<gene>
    <name evidence="4" type="ORF">TRITD_2Bv1G222560</name>
</gene>
<dbReference type="EMBL" id="LT934114">
    <property type="protein sequence ID" value="VAH51951.1"/>
    <property type="molecule type" value="Genomic_DNA"/>
</dbReference>
<dbReference type="AlphaFoldDB" id="A0A9R1PZJ9"/>
<evidence type="ECO:0000313" key="5">
    <source>
        <dbReference type="Proteomes" id="UP000324705"/>
    </source>
</evidence>
<dbReference type="PANTHER" id="PTHR48048:SF3">
    <property type="entry name" value="GLYCOSYLTRANSFERASE"/>
    <property type="match status" value="1"/>
</dbReference>
<name>A0A9R1PZJ9_TRITD</name>
<evidence type="ECO:0000313" key="4">
    <source>
        <dbReference type="EMBL" id="VAH51951.1"/>
    </source>
</evidence>
<evidence type="ECO:0008006" key="6">
    <source>
        <dbReference type="Google" id="ProtNLM"/>
    </source>
</evidence>
<dbReference type="PANTHER" id="PTHR48048">
    <property type="entry name" value="GLYCOSYLTRANSFERASE"/>
    <property type="match status" value="1"/>
</dbReference>
<dbReference type="Proteomes" id="UP000324705">
    <property type="component" value="Chromosome 2B"/>
</dbReference>
<comment type="similarity">
    <text evidence="1 3">Belongs to the UDP-glycosyltransferase family.</text>
</comment>
<dbReference type="PROSITE" id="PS00375">
    <property type="entry name" value="UDPGT"/>
    <property type="match status" value="1"/>
</dbReference>
<organism evidence="4 5">
    <name type="scientific">Triticum turgidum subsp. durum</name>
    <name type="common">Durum wheat</name>
    <name type="synonym">Triticum durum</name>
    <dbReference type="NCBI Taxonomy" id="4567"/>
    <lineage>
        <taxon>Eukaryota</taxon>
        <taxon>Viridiplantae</taxon>
        <taxon>Streptophyta</taxon>
        <taxon>Embryophyta</taxon>
        <taxon>Tracheophyta</taxon>
        <taxon>Spermatophyta</taxon>
        <taxon>Magnoliopsida</taxon>
        <taxon>Liliopsida</taxon>
        <taxon>Poales</taxon>
        <taxon>Poaceae</taxon>
        <taxon>BOP clade</taxon>
        <taxon>Pooideae</taxon>
        <taxon>Triticodae</taxon>
        <taxon>Triticeae</taxon>
        <taxon>Triticinae</taxon>
        <taxon>Triticum</taxon>
    </lineage>
</organism>
<reference evidence="4 5" key="1">
    <citation type="submission" date="2017-09" db="EMBL/GenBank/DDBJ databases">
        <authorList>
            <consortium name="International Durum Wheat Genome Sequencing Consortium (IDWGSC)"/>
            <person name="Milanesi L."/>
        </authorList>
    </citation>
    <scope>NUCLEOTIDE SEQUENCE [LARGE SCALE GENOMIC DNA]</scope>
    <source>
        <strain evidence="5">cv. Svevo</strain>
    </source>
</reference>
<dbReference type="GO" id="GO:0035251">
    <property type="term" value="F:UDP-glucosyltransferase activity"/>
    <property type="evidence" value="ECO:0007669"/>
    <property type="project" value="InterPro"/>
</dbReference>
<dbReference type="FunFam" id="3.40.50.2000:FF:000431">
    <property type="entry name" value="UDP-glycosyltransferase 90A1"/>
    <property type="match status" value="1"/>
</dbReference>
<dbReference type="Gene3D" id="3.40.50.2000">
    <property type="entry name" value="Glycogen Phosphorylase B"/>
    <property type="match status" value="1"/>
</dbReference>
<evidence type="ECO:0000256" key="3">
    <source>
        <dbReference type="RuleBase" id="RU003718"/>
    </source>
</evidence>
<proteinExistence type="inferred from homology"/>
<evidence type="ECO:0000256" key="1">
    <source>
        <dbReference type="ARBA" id="ARBA00009995"/>
    </source>
</evidence>
<dbReference type="CDD" id="cd03784">
    <property type="entry name" value="GT1_Gtf-like"/>
    <property type="match status" value="1"/>
</dbReference>
<dbReference type="InterPro" id="IPR050481">
    <property type="entry name" value="UDP-glycosyltransf_plant"/>
</dbReference>
<evidence type="ECO:0000256" key="2">
    <source>
        <dbReference type="ARBA" id="ARBA00022679"/>
    </source>
</evidence>
<dbReference type="OMA" id="ANNAMGE"/>
<dbReference type="SUPFAM" id="SSF53756">
    <property type="entry name" value="UDP-Glycosyltransferase/glycogen phosphorylase"/>
    <property type="match status" value="1"/>
</dbReference>
<sequence>MSWVPQQAVLAHGAVGGFVTHCGWNSVLEAVMAGVPMLAWPLYTEQHTNKVFLVEEMRLTVAIEGYDKEMVEAQEVAAKVRWLIESDGGWELRQAKEARDDGGESRTALGRC</sequence>
<keyword evidence="5" id="KW-1185">Reference proteome</keyword>
<dbReference type="Pfam" id="PF00201">
    <property type="entry name" value="UDPGT"/>
    <property type="match status" value="1"/>
</dbReference>